<dbReference type="OrthoDB" id="9793162at2"/>
<keyword evidence="3" id="KW-0255">Endonuclease</keyword>
<dbReference type="InterPro" id="IPR036691">
    <property type="entry name" value="Endo/exonu/phosph_ase_sf"/>
</dbReference>
<evidence type="ECO:0000313" key="3">
    <source>
        <dbReference type="EMBL" id="AWV97778.1"/>
    </source>
</evidence>
<dbReference type="GO" id="GO:0004519">
    <property type="term" value="F:endonuclease activity"/>
    <property type="evidence" value="ECO:0007669"/>
    <property type="project" value="UniProtKB-KW"/>
</dbReference>
<dbReference type="Pfam" id="PF03372">
    <property type="entry name" value="Exo_endo_phos"/>
    <property type="match status" value="1"/>
</dbReference>
<keyword evidence="3" id="KW-0269">Exonuclease</keyword>
<proteinExistence type="predicted"/>
<protein>
    <submittedName>
        <fullName evidence="3">Endonuclease/exonuclease/phosphatase</fullName>
    </submittedName>
</protein>
<keyword evidence="3" id="KW-0378">Hydrolase</keyword>
<dbReference type="Gene3D" id="3.60.10.10">
    <property type="entry name" value="Endonuclease/exonuclease/phosphatase"/>
    <property type="match status" value="1"/>
</dbReference>
<organism evidence="3 4">
    <name type="scientific">Arcticibacterium luteifluviistationis</name>
    <dbReference type="NCBI Taxonomy" id="1784714"/>
    <lineage>
        <taxon>Bacteria</taxon>
        <taxon>Pseudomonadati</taxon>
        <taxon>Bacteroidota</taxon>
        <taxon>Cytophagia</taxon>
        <taxon>Cytophagales</taxon>
        <taxon>Leadbetterellaceae</taxon>
        <taxon>Arcticibacterium</taxon>
    </lineage>
</organism>
<dbReference type="AlphaFoldDB" id="A0A2Z4G9N6"/>
<dbReference type="RefSeq" id="WP_111370880.1">
    <property type="nucleotide sequence ID" value="NZ_CP029480.1"/>
</dbReference>
<dbReference type="KEGG" id="als:DJ013_06185"/>
<feature type="chain" id="PRO_5016265703" evidence="1">
    <location>
        <begin position="17"/>
        <end position="272"/>
    </location>
</feature>
<feature type="signal peptide" evidence="1">
    <location>
        <begin position="1"/>
        <end position="16"/>
    </location>
</feature>
<dbReference type="InterPro" id="IPR005135">
    <property type="entry name" value="Endo/exonuclease/phosphatase"/>
</dbReference>
<evidence type="ECO:0000259" key="2">
    <source>
        <dbReference type="Pfam" id="PF03372"/>
    </source>
</evidence>
<name>A0A2Z4G9N6_9BACT</name>
<dbReference type="GO" id="GO:0000175">
    <property type="term" value="F:3'-5'-RNA exonuclease activity"/>
    <property type="evidence" value="ECO:0007669"/>
    <property type="project" value="TreeGrafter"/>
</dbReference>
<gene>
    <name evidence="3" type="ORF">DJ013_06185</name>
</gene>
<evidence type="ECO:0000313" key="4">
    <source>
        <dbReference type="Proteomes" id="UP000249873"/>
    </source>
</evidence>
<dbReference type="CDD" id="cd09083">
    <property type="entry name" value="EEP-1"/>
    <property type="match status" value="1"/>
</dbReference>
<feature type="domain" description="Endonuclease/exonuclease/phosphatase" evidence="2">
    <location>
        <begin position="23"/>
        <end position="263"/>
    </location>
</feature>
<evidence type="ECO:0000256" key="1">
    <source>
        <dbReference type="SAM" id="SignalP"/>
    </source>
</evidence>
<dbReference type="PANTHER" id="PTHR12121">
    <property type="entry name" value="CARBON CATABOLITE REPRESSOR PROTEIN 4"/>
    <property type="match status" value="1"/>
</dbReference>
<dbReference type="InterPro" id="IPR050410">
    <property type="entry name" value="CCR4/nocturin_mRNA_transcr"/>
</dbReference>
<keyword evidence="1" id="KW-0732">Signal</keyword>
<dbReference type="Proteomes" id="UP000249873">
    <property type="component" value="Chromosome"/>
</dbReference>
<dbReference type="EMBL" id="CP029480">
    <property type="protein sequence ID" value="AWV97778.1"/>
    <property type="molecule type" value="Genomic_DNA"/>
</dbReference>
<reference evidence="3 4" key="1">
    <citation type="submission" date="2018-05" db="EMBL/GenBank/DDBJ databases">
        <title>Complete genome sequence of Arcticibacterium luteifluviistationis SM1504T, a cytophagaceae bacterium isolated from Arctic surface seawater.</title>
        <authorList>
            <person name="Li Y."/>
            <person name="Qin Q.-L."/>
        </authorList>
    </citation>
    <scope>NUCLEOTIDE SEQUENCE [LARGE SCALE GENOMIC DNA]</scope>
    <source>
        <strain evidence="3 4">SM1504</strain>
    </source>
</reference>
<dbReference type="SUPFAM" id="SSF56219">
    <property type="entry name" value="DNase I-like"/>
    <property type="match status" value="1"/>
</dbReference>
<keyword evidence="4" id="KW-1185">Reference proteome</keyword>
<keyword evidence="3" id="KW-0540">Nuclease</keyword>
<sequence length="272" mass="30566">MLFRILLFILPISCFAQSSLNVMTFNIRYATPNDGINQWENRKEHVAETISYFETDICGLQEATEPQVLFLGKVLTDYKWIGVGRDDGKAGGEFSPIFYNPSKLDLTSWETVWLSKTPEKPSKDWDAALPRIATVAHFKRKSDGKSFVAINTHYDHRGDVARVESSKLILKLIKDIKEPVILMGDFNSTPTDQPILTYTNNGLKNTHDVSKTGHYGPVDSFTGFNATERENSQIDHIFINSGIEVLKHAAVSQTWGGLFASDHHAILTSLKF</sequence>
<accession>A0A2Z4G9N6</accession>
<dbReference type="PANTHER" id="PTHR12121:SF36">
    <property type="entry name" value="ENDONUCLEASE_EXONUCLEASE_PHOSPHATASE DOMAIN-CONTAINING PROTEIN"/>
    <property type="match status" value="1"/>
</dbReference>